<evidence type="ECO:0000256" key="11">
    <source>
        <dbReference type="SAM" id="SignalP"/>
    </source>
</evidence>
<evidence type="ECO:0000259" key="13">
    <source>
        <dbReference type="PROSITE" id="PS50026"/>
    </source>
</evidence>
<dbReference type="InterPro" id="IPR000998">
    <property type="entry name" value="MAM_dom"/>
</dbReference>
<feature type="domain" description="F5/8 type C" evidence="12">
    <location>
        <begin position="802"/>
        <end position="952"/>
    </location>
</feature>
<dbReference type="InterPro" id="IPR008979">
    <property type="entry name" value="Galactose-bd-like_sf"/>
</dbReference>
<feature type="disulfide bond" evidence="8">
    <location>
        <begin position="1725"/>
        <end position="1737"/>
    </location>
</feature>
<evidence type="ECO:0000256" key="9">
    <source>
        <dbReference type="SAM" id="MobiDB-lite"/>
    </source>
</evidence>
<feature type="signal peptide" evidence="11">
    <location>
        <begin position="1"/>
        <end position="31"/>
    </location>
</feature>
<dbReference type="GO" id="GO:0016020">
    <property type="term" value="C:membrane"/>
    <property type="evidence" value="ECO:0007669"/>
    <property type="project" value="InterPro"/>
</dbReference>
<keyword evidence="5 6" id="KW-1015">Disulfide bond</keyword>
<evidence type="ECO:0000256" key="8">
    <source>
        <dbReference type="PROSITE-ProRule" id="PRU00460"/>
    </source>
</evidence>
<dbReference type="PROSITE" id="PS51051">
    <property type="entry name" value="DSL"/>
    <property type="match status" value="1"/>
</dbReference>
<gene>
    <name evidence="17" type="ORF">PMEA_00009101</name>
</gene>
<keyword evidence="18" id="KW-1185">Reference proteome</keyword>
<feature type="domain" description="Laminin EGF-like" evidence="14">
    <location>
        <begin position="1725"/>
        <end position="1770"/>
    </location>
</feature>
<dbReference type="InterPro" id="IPR002049">
    <property type="entry name" value="LE_dom"/>
</dbReference>
<accession>A0AAU9WPZ8</accession>
<dbReference type="Pfam" id="PF00754">
    <property type="entry name" value="F5_F8_type_C"/>
    <property type="match status" value="1"/>
</dbReference>
<evidence type="ECO:0000256" key="5">
    <source>
        <dbReference type="ARBA" id="ARBA00023157"/>
    </source>
</evidence>
<dbReference type="CDD" id="cd00055">
    <property type="entry name" value="EGF_Lam"/>
    <property type="match status" value="4"/>
</dbReference>
<comment type="caution">
    <text evidence="17">The sequence shown here is derived from an EMBL/GenBank/DDBJ whole genome shotgun (WGS) entry which is preliminary data.</text>
</comment>
<feature type="domain" description="MAM" evidence="15">
    <location>
        <begin position="474"/>
        <end position="668"/>
    </location>
</feature>
<dbReference type="Gene3D" id="2.60.120.260">
    <property type="entry name" value="Galactose-binding domain-like"/>
    <property type="match status" value="1"/>
</dbReference>
<dbReference type="Proteomes" id="UP001159428">
    <property type="component" value="Unassembled WGS sequence"/>
</dbReference>
<evidence type="ECO:0000256" key="6">
    <source>
        <dbReference type="PROSITE-ProRule" id="PRU00076"/>
    </source>
</evidence>
<dbReference type="Gene3D" id="2.10.25.10">
    <property type="entry name" value="Laminin"/>
    <property type="match status" value="1"/>
</dbReference>
<dbReference type="SMART" id="SM00180">
    <property type="entry name" value="EGF_Lam"/>
    <property type="match status" value="18"/>
</dbReference>
<feature type="region of interest" description="Disordered" evidence="9">
    <location>
        <begin position="2315"/>
        <end position="2336"/>
    </location>
</feature>
<keyword evidence="4" id="KW-0677">Repeat</keyword>
<feature type="disulfide bond" evidence="8">
    <location>
        <begin position="1727"/>
        <end position="1744"/>
    </location>
</feature>
<feature type="disulfide bond" evidence="7">
    <location>
        <begin position="1275"/>
        <end position="1284"/>
    </location>
</feature>
<organism evidence="17 18">
    <name type="scientific">Pocillopora meandrina</name>
    <dbReference type="NCBI Taxonomy" id="46732"/>
    <lineage>
        <taxon>Eukaryota</taxon>
        <taxon>Metazoa</taxon>
        <taxon>Cnidaria</taxon>
        <taxon>Anthozoa</taxon>
        <taxon>Hexacorallia</taxon>
        <taxon>Scleractinia</taxon>
        <taxon>Astrocoeniina</taxon>
        <taxon>Pocilloporidae</taxon>
        <taxon>Pocillopora</taxon>
    </lineage>
</organism>
<protein>
    <submittedName>
        <fullName evidence="17">Uncharacterized protein</fullName>
    </submittedName>
</protein>
<feature type="domain" description="EGF-like" evidence="13">
    <location>
        <begin position="1500"/>
        <end position="1535"/>
    </location>
</feature>
<keyword evidence="2 6" id="KW-0245">EGF-like domain</keyword>
<feature type="disulfide bond" evidence="7">
    <location>
        <begin position="1313"/>
        <end position="1322"/>
    </location>
</feature>
<evidence type="ECO:0000256" key="1">
    <source>
        <dbReference type="ARBA" id="ARBA00022473"/>
    </source>
</evidence>
<feature type="domain" description="EGF-like" evidence="13">
    <location>
        <begin position="1857"/>
        <end position="1887"/>
    </location>
</feature>
<name>A0AAU9WPZ8_9CNID</name>
<dbReference type="CDD" id="cd06263">
    <property type="entry name" value="MAM"/>
    <property type="match status" value="1"/>
</dbReference>
<feature type="domain" description="EGF-like" evidence="13">
    <location>
        <begin position="1900"/>
        <end position="1930"/>
    </location>
</feature>
<dbReference type="SUPFAM" id="SSF57196">
    <property type="entry name" value="EGF/Laminin"/>
    <property type="match status" value="1"/>
</dbReference>
<dbReference type="GO" id="GO:0005044">
    <property type="term" value="F:scavenger receptor activity"/>
    <property type="evidence" value="ECO:0007669"/>
    <property type="project" value="InterPro"/>
</dbReference>
<keyword evidence="1" id="KW-0217">Developmental protein</keyword>
<feature type="region of interest" description="Disordered" evidence="9">
    <location>
        <begin position="2108"/>
        <end position="2135"/>
    </location>
</feature>
<feature type="disulfide bond" evidence="8">
    <location>
        <begin position="1746"/>
        <end position="1755"/>
    </location>
</feature>
<keyword evidence="10" id="KW-1133">Transmembrane helix</keyword>
<dbReference type="InterPro" id="IPR001774">
    <property type="entry name" value="DSL"/>
</dbReference>
<feature type="domain" description="EGF-like" evidence="13">
    <location>
        <begin position="1585"/>
        <end position="1620"/>
    </location>
</feature>
<feature type="disulfide bond" evidence="6">
    <location>
        <begin position="1920"/>
        <end position="1929"/>
    </location>
</feature>
<feature type="disulfide bond" evidence="6">
    <location>
        <begin position="1525"/>
        <end position="1534"/>
    </location>
</feature>
<feature type="transmembrane region" description="Helical" evidence="10">
    <location>
        <begin position="2218"/>
        <end position="2243"/>
    </location>
</feature>
<evidence type="ECO:0000259" key="12">
    <source>
        <dbReference type="PROSITE" id="PS50022"/>
    </source>
</evidence>
<evidence type="ECO:0000256" key="10">
    <source>
        <dbReference type="SAM" id="Phobius"/>
    </source>
</evidence>
<dbReference type="PROSITE" id="PS50027">
    <property type="entry name" value="EGF_LAM_2"/>
    <property type="match status" value="1"/>
</dbReference>
<keyword evidence="3 11" id="KW-0732">Signal</keyword>
<dbReference type="InterPro" id="IPR042635">
    <property type="entry name" value="MEGF10/SREC1/2-like"/>
</dbReference>
<dbReference type="PANTHER" id="PTHR24043:SF8">
    <property type="entry name" value="EGF-LIKE DOMAIN-CONTAINING PROTEIN"/>
    <property type="match status" value="1"/>
</dbReference>
<dbReference type="SUPFAM" id="SSF49899">
    <property type="entry name" value="Concanavalin A-like lectins/glucanases"/>
    <property type="match status" value="1"/>
</dbReference>
<dbReference type="EMBL" id="CALNXJ010000018">
    <property type="protein sequence ID" value="CAH3121248.1"/>
    <property type="molecule type" value="Genomic_DNA"/>
</dbReference>
<evidence type="ECO:0000256" key="7">
    <source>
        <dbReference type="PROSITE-ProRule" id="PRU00377"/>
    </source>
</evidence>
<dbReference type="SMART" id="SM00137">
    <property type="entry name" value="MAM"/>
    <property type="match status" value="1"/>
</dbReference>
<dbReference type="SMART" id="SM00231">
    <property type="entry name" value="FA58C"/>
    <property type="match status" value="1"/>
</dbReference>
<dbReference type="InterPro" id="IPR000421">
    <property type="entry name" value="FA58C"/>
</dbReference>
<feature type="domain" description="DSL" evidence="16">
    <location>
        <begin position="1273"/>
        <end position="1322"/>
    </location>
</feature>
<dbReference type="CDD" id="cd00057">
    <property type="entry name" value="FA58C"/>
    <property type="match status" value="1"/>
</dbReference>
<evidence type="ECO:0000256" key="2">
    <source>
        <dbReference type="ARBA" id="ARBA00022536"/>
    </source>
</evidence>
<dbReference type="Gene3D" id="2.60.120.200">
    <property type="match status" value="1"/>
</dbReference>
<dbReference type="CDD" id="cd00054">
    <property type="entry name" value="EGF_CA"/>
    <property type="match status" value="1"/>
</dbReference>
<dbReference type="FunFam" id="2.170.300.10:FF:000002">
    <property type="entry name" value="Multiple epidermal growth factor-like domains 10"/>
    <property type="match status" value="2"/>
</dbReference>
<dbReference type="PROSITE" id="PS50060">
    <property type="entry name" value="MAM_2"/>
    <property type="match status" value="1"/>
</dbReference>
<dbReference type="PROSITE" id="PS50026">
    <property type="entry name" value="EGF_3"/>
    <property type="match status" value="6"/>
</dbReference>
<evidence type="ECO:0000313" key="17">
    <source>
        <dbReference type="EMBL" id="CAH3121248.1"/>
    </source>
</evidence>
<feature type="domain" description="EGF-like" evidence="13">
    <location>
        <begin position="1543"/>
        <end position="1577"/>
    </location>
</feature>
<keyword evidence="10" id="KW-0472">Membrane</keyword>
<dbReference type="PRINTS" id="PR00011">
    <property type="entry name" value="EGFLAMININ"/>
</dbReference>
<evidence type="ECO:0000259" key="14">
    <source>
        <dbReference type="PROSITE" id="PS50027"/>
    </source>
</evidence>
<dbReference type="FunFam" id="2.170.300.10:FF:000041">
    <property type="entry name" value="Tyrosine protein kinase receptor tie-1, putative"/>
    <property type="match status" value="5"/>
</dbReference>
<evidence type="ECO:0000259" key="16">
    <source>
        <dbReference type="PROSITE" id="PS51051"/>
    </source>
</evidence>
<feature type="chain" id="PRO_5043572196" evidence="11">
    <location>
        <begin position="32"/>
        <end position="2336"/>
    </location>
</feature>
<evidence type="ECO:0000313" key="18">
    <source>
        <dbReference type="Proteomes" id="UP001159428"/>
    </source>
</evidence>
<feature type="domain" description="EGF-like" evidence="13">
    <location>
        <begin position="1020"/>
        <end position="1056"/>
    </location>
</feature>
<dbReference type="Pfam" id="PF00053">
    <property type="entry name" value="EGF_laminin"/>
    <property type="match status" value="5"/>
</dbReference>
<evidence type="ECO:0000259" key="15">
    <source>
        <dbReference type="PROSITE" id="PS50060"/>
    </source>
</evidence>
<dbReference type="Gene3D" id="2.170.300.10">
    <property type="entry name" value="Tie2 ligand-binding domain superfamily"/>
    <property type="match status" value="7"/>
</dbReference>
<feature type="disulfide bond" evidence="6">
    <location>
        <begin position="1567"/>
        <end position="1576"/>
    </location>
</feature>
<keyword evidence="10" id="KW-0812">Transmembrane</keyword>
<feature type="disulfide bond" evidence="6">
    <location>
        <begin position="1877"/>
        <end position="1886"/>
    </location>
</feature>
<evidence type="ECO:0000256" key="4">
    <source>
        <dbReference type="ARBA" id="ARBA00022737"/>
    </source>
</evidence>
<evidence type="ECO:0000256" key="3">
    <source>
        <dbReference type="ARBA" id="ARBA00022729"/>
    </source>
</evidence>
<comment type="caution">
    <text evidence="6">Lacks conserved residue(s) required for the propagation of feature annotation.</text>
</comment>
<feature type="disulfide bond" evidence="6">
    <location>
        <begin position="1610"/>
        <end position="1619"/>
    </location>
</feature>
<dbReference type="PROSITE" id="PS00022">
    <property type="entry name" value="EGF_1"/>
    <property type="match status" value="13"/>
</dbReference>
<dbReference type="SUPFAM" id="SSF49785">
    <property type="entry name" value="Galactose-binding domain-like"/>
    <property type="match status" value="1"/>
</dbReference>
<dbReference type="PANTHER" id="PTHR24043">
    <property type="entry name" value="SCAVENGER RECEPTOR CLASS F"/>
    <property type="match status" value="1"/>
</dbReference>
<proteinExistence type="predicted"/>
<dbReference type="SMART" id="SM00181">
    <property type="entry name" value="EGF"/>
    <property type="match status" value="24"/>
</dbReference>
<dbReference type="InterPro" id="IPR000742">
    <property type="entry name" value="EGF"/>
</dbReference>
<dbReference type="GO" id="GO:0007154">
    <property type="term" value="P:cell communication"/>
    <property type="evidence" value="ECO:0007669"/>
    <property type="project" value="InterPro"/>
</dbReference>
<reference evidence="17 18" key="1">
    <citation type="submission" date="2022-05" db="EMBL/GenBank/DDBJ databases">
        <authorList>
            <consortium name="Genoscope - CEA"/>
            <person name="William W."/>
        </authorList>
    </citation>
    <scope>NUCLEOTIDE SEQUENCE [LARGE SCALE GENOMIC DNA]</scope>
</reference>
<sequence>MRSFTHENRILRWLLVVVTLLTVLQVPELLGENLLNGARLGTFPKPDFRTNFTLKSNQGSGSYKEIRHGLNSDPFYVRVFARPTDGNNSGFCFNGIGSSQSSPSRSSFGGLIFAYNSDFVRIWAPSDLKGHVVFVKDGWGGEVNTQLSNEAEVVVEVWKDGPVPTFQIEHIIDTRTKEPNKAYLLIDHELRQLPERVVVRLSPLETSDAERNPNKGFWFHGIASSQNPDPSNNFGGVIFAYNERWVRLWAPDGLNQTTGCISIGEEWAGGFNSQRVKKCKVEILLWANQLPVPTFQSDWFGLRGQRDQHSFAEIYHGLKILPSLAIVQIKALNDMNIGYVFEAQGATQSDDDGFNEYGGVVFAYDENKVRIWAPSKHDESKKGYPILVKEGWGYGSNSQKGGFVNVEIRVVLYASKCNSSSQVIFEGDHCITALYDSYKTLSSWSQCSSICNNGTQKRTLTGCQVTVKKPVFPSSCDFENGMCGWTSAIGGGAKLKWIRTNTSTPASNTGPLWGHPKGSFYIYTNTTNARVSDQAFLTSPNIGGAGNCYLRFFWNMYGSDVGTLAVHVNTKDPLLTIYPKWSESVWNMTGDQGDIFWRAAFVHLAEFSKIYQIRFIHTLPESNCKSDKALQCTICKNNQCPAANAAIDDIRLDCETKQEVLPVESCTNRWPVLSGCEMSADKPSYIGPAFSVQHDGKESYVRATGSQDDLIAIYEFKVLSTASYVVWKQTFATTNATNDVSFRVDEGDWYVWRLPYKSSSSLWTQFYNQQFNLRPGIHKLSLRQAEYGFRVSKLALVPVFLTMWTDLGMQSRHIPDAFLSAFPRSNFPEPRYGRLHAKDAWCSSDSNKGYVYFQIELPQLALLSGISVQGGKDILQKSNNYWVSSFRMKVSLDSVRYTWYRDTHGRRTFTANKDASRIVNHTLEFASPVRGVRIYPWDWAYWICLRTELYGIYLSSEVCANPGPAEGMSRSCVGDRDCGLNAECKLPDASKMQKKVSDNNVNQFNESCGCLHGYHGISCQHYGCSSNPCLNDGKCSEGNDTFHCTCQPSYHGDTCQHSCEEGYYGFNCSQKCSCQNGTCDGVTGHCSCERGYHGRYCELGCSPGYFGYNCVQQCQCRNGEVCHPVTGVCDCTVGWRGALCDKPCVLNTWGKNCSLNCSCQESAKFCDRFTGECICLPGYFGKKCQYPCPVGTYDYNCSGSCQCQHDANCSSEDGTCNCTQAGWTGVLCDQPCPGGYYGVNCSQKCRCQKGSACDPITGSCICGSGSSGLLCDKTCSQGYWGKNCTIACSCVNGAFCNPVNGQCKCENAGGCQCNPGWTGSNCTVPCGNGSWGGSCNNTCLCGPKGVCNQSNGNCHCLPGYTGSKCDHLCPQDHYGQNCTYKCNCSSSSSRGCDPHTGSCICKPGFVGPLCNIPCSAGQWGTNCSQSCYCVNGSCHPMSGNCTCNRGWKGLLCDQACPSCGQPCPTCHHSNGSCDQALGKCICFPGYQGSSCLEPCSAGYFGENCQRKCNCANGALCHHVTGECLCKPGWTGSRCEKRCPQGLFGMNCTQSCSCVRGTCNPHDGTCECPPGYYGYLCDNPCPSGWHGPGCGLKCLCGNGAACDHQTGQCRCSPGWTGLTCQQSCFNVSTVVGFFGANCSERCVCPGSCDPVKGTCSCPSGFRGPNCVESCLRGWYGPNCLQRCHCMNSASCDHVNGTCTCAPGWFGENCTERCPTGYYGMQCASKCRCSVNGTEVSTCDSVTGECNCRPGYRGYKCEEQCLEGFFGKNCSQRCICENSYACDFTDGTCYCKPGYHGQTCKLSCRTGYYGINCNNTCPCKKSNTKSCDEVDGSCTCLDGYTGVFCESVCSDGFYGSNCVQRCTCRNGAACDHVKGKCSCTAGFRGRNCDKTCDEGSFGVNCANSCSCRNGASCSPYTGECYCLPGFSGNRCESECPSGRYGIRCAHPCDCNLGNSPKCDPSTGKCICARGFQGIRCDEPCDDDFYGEECKTQCPICSSHSFGPCEKVHGNCSCTPGYQGYLCFDDCALNRYSLHCKEVCECSVNELCHHINGMCLDLSRGKFSLIVQESVDELDLLARKRDIKRGLEKLMELYYDKTEDNGKWGTKVRRSLQDSDNATSHSTDEPSDQSSNPESSDGLENKEVKHVFMVRLLELQPVLTEKQENATRVVCVLLDNFTVVNGHFVDEVLSKVPSEDVSSTLLVEYYTGKLYRERPGSTMAVHLPLIIGVSVGFFLIVVILALFALIRRRYKQKCGFSSYKRTTKDQSEFELQPWIGRSTGYLLAFDNPYYDVLAAMGLDDDVEEDYYNPLYDDVSVYSDSGENTSEDSCHKDLSSMVIR</sequence>
<keyword evidence="8" id="KW-0424">Laminin EGF-like domain</keyword>
<dbReference type="PROSITE" id="PS50022">
    <property type="entry name" value="FA58C_3"/>
    <property type="match status" value="1"/>
</dbReference>
<feature type="disulfide bond" evidence="6">
    <location>
        <begin position="1046"/>
        <end position="1055"/>
    </location>
</feature>
<dbReference type="Pfam" id="PF00008">
    <property type="entry name" value="EGF"/>
    <property type="match status" value="1"/>
</dbReference>
<dbReference type="InterPro" id="IPR013320">
    <property type="entry name" value="ConA-like_dom_sf"/>
</dbReference>